<keyword evidence="2" id="KW-1185">Reference proteome</keyword>
<evidence type="ECO:0000313" key="1">
    <source>
        <dbReference type="EMBL" id="AFK03954.1"/>
    </source>
</evidence>
<sequence length="504" mass="58428">MLTIFATTNLFTHLQEVINAEYRLNEVVVLDLLENLNKVTTNYLIVEQSEIKIPIHWENDVPPFLLSNPIVFDEQNLLAVIYFKLNNFEKAYHFAENNAILLSDIDICNCLQHGISIGLNTNITPIESYSKFDIYRHWHNLAVKAHYGEILSFVSAYQMKDFYQKALELAPNDEYRAFTAKQYASFLLDTEELENAEILLEDCISKAISDDAKFELMNVQYGVWLKQLGIPYDENLLQKTKNTLWEVLKYYEKQQNHLQVAIILIDAAYVANISESFAEALGYINRAIDILRNEDIPELLANAQYRKGVLFYTWAQVGNIQFYKPAMEAYQEALKIFTYDNAPDIFAEIQHHLGVIYSEIPDEVKKKSLWAAVSVSSFHQALNHFTRETHPFEYAMICNSFANALTKYPPSVKGDNFAKALNYYRKSLEIRSAEEYPYERALTILNFLEACWFVNHEDELQEQLLFDEMTAKAYEISTLTNDTKLLSEAQRHLEKIQELSKLLA</sequence>
<dbReference type="Gene3D" id="1.25.40.10">
    <property type="entry name" value="Tetratricopeptide repeat domain"/>
    <property type="match status" value="2"/>
</dbReference>
<dbReference type="Proteomes" id="UP000002875">
    <property type="component" value="Chromosome"/>
</dbReference>
<dbReference type="InterPro" id="IPR011990">
    <property type="entry name" value="TPR-like_helical_dom_sf"/>
</dbReference>
<dbReference type="SUPFAM" id="SSF48452">
    <property type="entry name" value="TPR-like"/>
    <property type="match status" value="2"/>
</dbReference>
<accession>A0ABM5N3E1</accession>
<gene>
    <name evidence="1" type="ordered locus">Emtol_2819</name>
</gene>
<dbReference type="EMBL" id="CP002961">
    <property type="protein sequence ID" value="AFK03954.1"/>
    <property type="molecule type" value="Genomic_DNA"/>
</dbReference>
<proteinExistence type="predicted"/>
<organism evidence="1 2">
    <name type="scientific">Emticicia oligotrophica (strain DSM 17448 / CIP 109782 / MTCC 6937 / GPTSA100-15)</name>
    <dbReference type="NCBI Taxonomy" id="929562"/>
    <lineage>
        <taxon>Bacteria</taxon>
        <taxon>Pseudomonadati</taxon>
        <taxon>Bacteroidota</taxon>
        <taxon>Cytophagia</taxon>
        <taxon>Cytophagales</taxon>
        <taxon>Leadbetterellaceae</taxon>
        <taxon>Emticicia</taxon>
    </lineage>
</organism>
<name>A0ABM5N3E1_EMTOG</name>
<reference evidence="1 2" key="1">
    <citation type="submission" date="2011-07" db="EMBL/GenBank/DDBJ databases">
        <title>The complete genome of chromosome of Emticicia oligotrophica DSM 17448.</title>
        <authorList>
            <consortium name="US DOE Joint Genome Institute (JGI-PGF)"/>
            <person name="Lucas S."/>
            <person name="Han J."/>
            <person name="Lapidus A."/>
            <person name="Bruce D."/>
            <person name="Goodwin L."/>
            <person name="Pitluck S."/>
            <person name="Peters L."/>
            <person name="Kyrpides N."/>
            <person name="Mavromatis K."/>
            <person name="Ivanova N."/>
            <person name="Ovchinnikova G."/>
            <person name="Teshima H."/>
            <person name="Detter J.C."/>
            <person name="Tapia R."/>
            <person name="Han C."/>
            <person name="Land M."/>
            <person name="Hauser L."/>
            <person name="Markowitz V."/>
            <person name="Cheng J.-F."/>
            <person name="Hugenholtz P."/>
            <person name="Woyke T."/>
            <person name="Wu D."/>
            <person name="Tindall B."/>
            <person name="Pomrenke H."/>
            <person name="Brambilla E."/>
            <person name="Klenk H.-P."/>
            <person name="Eisen J.A."/>
        </authorList>
    </citation>
    <scope>NUCLEOTIDE SEQUENCE [LARGE SCALE GENOMIC DNA]</scope>
    <source>
        <strain evidence="1 2">DSM 17448</strain>
    </source>
</reference>
<dbReference type="RefSeq" id="WP_015029650.1">
    <property type="nucleotide sequence ID" value="NC_018748.1"/>
</dbReference>
<evidence type="ECO:0008006" key="3">
    <source>
        <dbReference type="Google" id="ProtNLM"/>
    </source>
</evidence>
<protein>
    <recommendedName>
        <fullName evidence="3">Tetratricopeptide repeat protein</fullName>
    </recommendedName>
</protein>
<evidence type="ECO:0000313" key="2">
    <source>
        <dbReference type="Proteomes" id="UP000002875"/>
    </source>
</evidence>